<dbReference type="PANTHER" id="PTHR10075">
    <property type="entry name" value="BASIGIN RELATED"/>
    <property type="match status" value="1"/>
</dbReference>
<keyword evidence="5" id="KW-1185">Reference proteome</keyword>
<dbReference type="InterPro" id="IPR003598">
    <property type="entry name" value="Ig_sub2"/>
</dbReference>
<dbReference type="GO" id="GO:0070593">
    <property type="term" value="P:dendrite self-avoidance"/>
    <property type="evidence" value="ECO:0007669"/>
    <property type="project" value="TreeGrafter"/>
</dbReference>
<dbReference type="PROSITE" id="PS50835">
    <property type="entry name" value="IG_LIKE"/>
    <property type="match status" value="1"/>
</dbReference>
<dbReference type="EMBL" id="JARQZJ010000104">
    <property type="protein sequence ID" value="KAK9887059.1"/>
    <property type="molecule type" value="Genomic_DNA"/>
</dbReference>
<dbReference type="GO" id="GO:0030424">
    <property type="term" value="C:axon"/>
    <property type="evidence" value="ECO:0007669"/>
    <property type="project" value="TreeGrafter"/>
</dbReference>
<accession>A0AAW1UVA3</accession>
<dbReference type="CDD" id="cd00096">
    <property type="entry name" value="Ig"/>
    <property type="match status" value="1"/>
</dbReference>
<reference evidence="4 5" key="1">
    <citation type="submission" date="2023-03" db="EMBL/GenBank/DDBJ databases">
        <title>Genome insight into feeding habits of ladybird beetles.</title>
        <authorList>
            <person name="Li H.-S."/>
            <person name="Huang Y.-H."/>
            <person name="Pang H."/>
        </authorList>
    </citation>
    <scope>NUCLEOTIDE SEQUENCE [LARGE SCALE GENOMIC DNA]</scope>
    <source>
        <strain evidence="4">SYSU_2023b</strain>
        <tissue evidence="4">Whole body</tissue>
    </source>
</reference>
<feature type="non-terminal residue" evidence="4">
    <location>
        <position position="119"/>
    </location>
</feature>
<evidence type="ECO:0000256" key="2">
    <source>
        <dbReference type="SAM" id="SignalP"/>
    </source>
</evidence>
<dbReference type="InterPro" id="IPR007110">
    <property type="entry name" value="Ig-like_dom"/>
</dbReference>
<dbReference type="GO" id="GO:0098632">
    <property type="term" value="F:cell-cell adhesion mediator activity"/>
    <property type="evidence" value="ECO:0007669"/>
    <property type="project" value="TreeGrafter"/>
</dbReference>
<dbReference type="GO" id="GO:0007156">
    <property type="term" value="P:homophilic cell adhesion via plasma membrane adhesion molecules"/>
    <property type="evidence" value="ECO:0007669"/>
    <property type="project" value="TreeGrafter"/>
</dbReference>
<evidence type="ECO:0000313" key="5">
    <source>
        <dbReference type="Proteomes" id="UP001431783"/>
    </source>
</evidence>
<feature type="signal peptide" evidence="2">
    <location>
        <begin position="1"/>
        <end position="26"/>
    </location>
</feature>
<dbReference type="InterPro" id="IPR003599">
    <property type="entry name" value="Ig_sub"/>
</dbReference>
<dbReference type="Pfam" id="PF13927">
    <property type="entry name" value="Ig_3"/>
    <property type="match status" value="1"/>
</dbReference>
<dbReference type="InterPro" id="IPR036179">
    <property type="entry name" value="Ig-like_dom_sf"/>
</dbReference>
<gene>
    <name evidence="4" type="ORF">WA026_019993</name>
</gene>
<dbReference type="SMART" id="SM00408">
    <property type="entry name" value="IGc2"/>
    <property type="match status" value="1"/>
</dbReference>
<evidence type="ECO:0000313" key="4">
    <source>
        <dbReference type="EMBL" id="KAK9887059.1"/>
    </source>
</evidence>
<dbReference type="InterPro" id="IPR013783">
    <property type="entry name" value="Ig-like_fold"/>
</dbReference>
<sequence>MSFSGLKTMYGSIWIGCVLLAHICLSADELYFTKSPQTVDVVQGKSVTLPCEVAPSDGVRYYWELNGSTLENTTRRYQRGANLHITRVDRERDSGQFTCVAVDPRGTSITSSSASLNIQ</sequence>
<keyword evidence="1" id="KW-0393">Immunoglobulin domain</keyword>
<dbReference type="SUPFAM" id="SSF48726">
    <property type="entry name" value="Immunoglobulin"/>
    <property type="match status" value="1"/>
</dbReference>
<dbReference type="GO" id="GO:0005886">
    <property type="term" value="C:plasma membrane"/>
    <property type="evidence" value="ECO:0007669"/>
    <property type="project" value="TreeGrafter"/>
</dbReference>
<feature type="chain" id="PRO_5043912369" description="Ig-like domain-containing protein" evidence="2">
    <location>
        <begin position="27"/>
        <end position="119"/>
    </location>
</feature>
<dbReference type="AlphaFoldDB" id="A0AAW1UVA3"/>
<name>A0AAW1UVA3_9CUCU</name>
<dbReference type="SMART" id="SM00409">
    <property type="entry name" value="IG"/>
    <property type="match status" value="1"/>
</dbReference>
<keyword evidence="2" id="KW-0732">Signal</keyword>
<proteinExistence type="predicted"/>
<evidence type="ECO:0000259" key="3">
    <source>
        <dbReference type="PROSITE" id="PS50835"/>
    </source>
</evidence>
<protein>
    <recommendedName>
        <fullName evidence="3">Ig-like domain-containing protein</fullName>
    </recommendedName>
</protein>
<organism evidence="4 5">
    <name type="scientific">Henosepilachna vigintioctopunctata</name>
    <dbReference type="NCBI Taxonomy" id="420089"/>
    <lineage>
        <taxon>Eukaryota</taxon>
        <taxon>Metazoa</taxon>
        <taxon>Ecdysozoa</taxon>
        <taxon>Arthropoda</taxon>
        <taxon>Hexapoda</taxon>
        <taxon>Insecta</taxon>
        <taxon>Pterygota</taxon>
        <taxon>Neoptera</taxon>
        <taxon>Endopterygota</taxon>
        <taxon>Coleoptera</taxon>
        <taxon>Polyphaga</taxon>
        <taxon>Cucujiformia</taxon>
        <taxon>Coccinelloidea</taxon>
        <taxon>Coccinellidae</taxon>
        <taxon>Epilachninae</taxon>
        <taxon>Epilachnini</taxon>
        <taxon>Henosepilachna</taxon>
    </lineage>
</organism>
<dbReference type="PANTHER" id="PTHR10075:SF101">
    <property type="entry name" value="ZWEI IG DOMAIN PROTEIN ZIG-3"/>
    <property type="match status" value="1"/>
</dbReference>
<dbReference type="Proteomes" id="UP001431783">
    <property type="component" value="Unassembled WGS sequence"/>
</dbReference>
<dbReference type="GO" id="GO:0007411">
    <property type="term" value="P:axon guidance"/>
    <property type="evidence" value="ECO:0007669"/>
    <property type="project" value="TreeGrafter"/>
</dbReference>
<feature type="domain" description="Ig-like" evidence="3">
    <location>
        <begin position="28"/>
        <end position="117"/>
    </location>
</feature>
<evidence type="ECO:0000256" key="1">
    <source>
        <dbReference type="ARBA" id="ARBA00023319"/>
    </source>
</evidence>
<dbReference type="Gene3D" id="2.60.40.10">
    <property type="entry name" value="Immunoglobulins"/>
    <property type="match status" value="1"/>
</dbReference>
<comment type="caution">
    <text evidence="4">The sequence shown here is derived from an EMBL/GenBank/DDBJ whole genome shotgun (WGS) entry which is preliminary data.</text>
</comment>